<feature type="domain" description="N-acetyltransferase" evidence="21">
    <location>
        <begin position="362"/>
        <end position="515"/>
    </location>
</feature>
<dbReference type="GO" id="GO:0070401">
    <property type="term" value="F:NADP+ binding"/>
    <property type="evidence" value="ECO:0007669"/>
    <property type="project" value="InterPro"/>
</dbReference>
<dbReference type="InterPro" id="IPR001048">
    <property type="entry name" value="Asp/Glu/Uridylate_kinase"/>
</dbReference>
<dbReference type="Gene3D" id="3.30.360.10">
    <property type="entry name" value="Dihydrodipicolinate Reductase, domain 2"/>
    <property type="match status" value="1"/>
</dbReference>
<keyword evidence="17 19" id="KW-0511">Multifunctional enzyme</keyword>
<keyword evidence="16 19" id="KW-0496">Mitochondrion</keyword>
<evidence type="ECO:0000256" key="10">
    <source>
        <dbReference type="ARBA" id="ARBA00022741"/>
    </source>
</evidence>
<name>A0A0F8B149_CERFI</name>
<keyword evidence="15 19" id="KW-0560">Oxidoreductase</keyword>
<evidence type="ECO:0000256" key="5">
    <source>
        <dbReference type="ARBA" id="ARBA00007239"/>
    </source>
</evidence>
<keyword evidence="7 19" id="KW-0055">Arginine biosynthesis</keyword>
<dbReference type="EC" id="2.7.2.8" evidence="6"/>
<dbReference type="CDD" id="cd04263">
    <property type="entry name" value="DUF619-NAGK-FABP"/>
    <property type="match status" value="1"/>
</dbReference>
<dbReference type="Pfam" id="PF01118">
    <property type="entry name" value="Semialdhyde_dh"/>
    <property type="match status" value="1"/>
</dbReference>
<protein>
    <recommendedName>
        <fullName evidence="6">acetylglutamate kinase</fullName>
        <ecNumber evidence="6">2.7.2.8</ecNumber>
    </recommendedName>
</protein>
<evidence type="ECO:0000256" key="7">
    <source>
        <dbReference type="ARBA" id="ARBA00022571"/>
    </source>
</evidence>
<dbReference type="SMART" id="SM00859">
    <property type="entry name" value="Semialdhyde_dh"/>
    <property type="match status" value="1"/>
</dbReference>
<dbReference type="Gene3D" id="3.40.50.720">
    <property type="entry name" value="NAD(P)-binding Rossmann-like Domain"/>
    <property type="match status" value="1"/>
</dbReference>
<comment type="similarity">
    <text evidence="5 19">In the C-terminal section; belongs to the NAGSA dehydrogenase family.</text>
</comment>
<evidence type="ECO:0000256" key="8">
    <source>
        <dbReference type="ARBA" id="ARBA00022605"/>
    </source>
</evidence>
<evidence type="ECO:0000256" key="11">
    <source>
        <dbReference type="ARBA" id="ARBA00022777"/>
    </source>
</evidence>
<dbReference type="EMBL" id="LBBL01000138">
    <property type="protein sequence ID" value="KKF94816.1"/>
    <property type="molecule type" value="Genomic_DNA"/>
</dbReference>
<dbReference type="FunFam" id="3.40.630.30:FF:000029">
    <property type="entry name" value="Bifunctional acetylglutamate kinase/N-acetyl-gamma-glutamyl-phosphate reductase"/>
    <property type="match status" value="1"/>
</dbReference>
<dbReference type="PIRSF" id="PIRSF036440">
    <property type="entry name" value="ARG5-6"/>
    <property type="match status" value="1"/>
</dbReference>
<dbReference type="PROSITE" id="PS51731">
    <property type="entry name" value="GNAT_NAGS"/>
    <property type="match status" value="1"/>
</dbReference>
<dbReference type="InterPro" id="IPR058924">
    <property type="entry name" value="AGPR_dimerisation_dom"/>
</dbReference>
<evidence type="ECO:0000313" key="22">
    <source>
        <dbReference type="EMBL" id="KKF94816.1"/>
    </source>
</evidence>
<evidence type="ECO:0000256" key="12">
    <source>
        <dbReference type="ARBA" id="ARBA00022840"/>
    </source>
</evidence>
<evidence type="ECO:0000259" key="21">
    <source>
        <dbReference type="PROSITE" id="PS51731"/>
    </source>
</evidence>
<proteinExistence type="inferred from homology"/>
<dbReference type="OrthoDB" id="438291at2759"/>
<dbReference type="GO" id="GO:0003942">
    <property type="term" value="F:N-acetyl-gamma-glutamyl-phosphate reductase activity"/>
    <property type="evidence" value="ECO:0007669"/>
    <property type="project" value="UniProtKB-UniRule"/>
</dbReference>
<dbReference type="SUPFAM" id="SSF53633">
    <property type="entry name" value="Carbamate kinase-like"/>
    <property type="match status" value="1"/>
</dbReference>
<dbReference type="InterPro" id="IPR000534">
    <property type="entry name" value="Semialdehyde_DH_NAD-bd"/>
</dbReference>
<evidence type="ECO:0000256" key="17">
    <source>
        <dbReference type="ARBA" id="ARBA00023268"/>
    </source>
</evidence>
<evidence type="ECO:0000256" key="6">
    <source>
        <dbReference type="ARBA" id="ARBA00013065"/>
    </source>
</evidence>
<dbReference type="Gene3D" id="3.40.1160.10">
    <property type="entry name" value="Acetylglutamate kinase-like"/>
    <property type="match status" value="1"/>
</dbReference>
<comment type="pathway">
    <text evidence="2 19">Amino-acid biosynthesis; L-arginine biosynthesis; N(2)-acetyl-L-ornithine from L-glutamate: step 2/4.</text>
</comment>
<dbReference type="Pfam" id="PF22698">
    <property type="entry name" value="Semialdhyde_dhC_1"/>
    <property type="match status" value="1"/>
</dbReference>
<evidence type="ECO:0000256" key="4">
    <source>
        <dbReference type="ARBA" id="ARBA00006830"/>
    </source>
</evidence>
<comment type="subcellular location">
    <subcellularLocation>
        <location evidence="1 19">Mitochondrion</location>
    </subcellularLocation>
</comment>
<reference evidence="22 23" key="1">
    <citation type="submission" date="2015-04" db="EMBL/GenBank/DDBJ databases">
        <title>Genome sequence of Ceratocystis platani, a major pathogen of plane trees.</title>
        <authorList>
            <person name="Belbahri L."/>
        </authorList>
    </citation>
    <scope>NUCLEOTIDE SEQUENCE [LARGE SCALE GENOMIC DNA]</scope>
    <source>
        <strain evidence="22 23">CFO</strain>
    </source>
</reference>
<keyword evidence="8 19" id="KW-0028">Amino-acid biosynthesis</keyword>
<dbReference type="AlphaFoldDB" id="A0A0F8B149"/>
<dbReference type="HAMAP" id="MF_00150">
    <property type="entry name" value="ArgC_type1"/>
    <property type="match status" value="1"/>
</dbReference>
<evidence type="ECO:0000256" key="19">
    <source>
        <dbReference type="PIRNR" id="PIRNR036440"/>
    </source>
</evidence>
<evidence type="ECO:0000256" key="20">
    <source>
        <dbReference type="PROSITE-ProRule" id="PRU10010"/>
    </source>
</evidence>
<keyword evidence="9 19" id="KW-0808">Transferase</keyword>
<dbReference type="GO" id="GO:0005759">
    <property type="term" value="C:mitochondrial matrix"/>
    <property type="evidence" value="ECO:0007669"/>
    <property type="project" value="EnsemblFungi"/>
</dbReference>
<dbReference type="CDD" id="cd24149">
    <property type="entry name" value="AGPR_N_ARG5_6_like"/>
    <property type="match status" value="1"/>
</dbReference>
<evidence type="ECO:0000313" key="23">
    <source>
        <dbReference type="Proteomes" id="UP000034841"/>
    </source>
</evidence>
<comment type="catalytic activity">
    <reaction evidence="18">
        <text>N-acetyl-L-glutamate + ATP = N-acetyl-L-glutamyl 5-phosphate + ADP</text>
        <dbReference type="Rhea" id="RHEA:14629"/>
        <dbReference type="ChEBI" id="CHEBI:30616"/>
        <dbReference type="ChEBI" id="CHEBI:44337"/>
        <dbReference type="ChEBI" id="CHEBI:57936"/>
        <dbReference type="ChEBI" id="CHEBI:456216"/>
        <dbReference type="EC" id="2.7.2.8"/>
    </reaction>
</comment>
<accession>A0A0F8B149</accession>
<dbReference type="CDD" id="cd23936">
    <property type="entry name" value="AGPR_C_ARG5_6_like"/>
    <property type="match status" value="1"/>
</dbReference>
<dbReference type="InterPro" id="IPR036291">
    <property type="entry name" value="NAD(P)-bd_dom_sf"/>
</dbReference>
<dbReference type="InterPro" id="IPR011241">
    <property type="entry name" value="NAGK/NAGSA"/>
</dbReference>
<comment type="caution">
    <text evidence="22">The sequence shown here is derived from an EMBL/GenBank/DDBJ whole genome shotgun (WGS) entry which is preliminary data.</text>
</comment>
<dbReference type="NCBIfam" id="TIGR01850">
    <property type="entry name" value="argC"/>
    <property type="match status" value="1"/>
</dbReference>
<evidence type="ECO:0000256" key="9">
    <source>
        <dbReference type="ARBA" id="ARBA00022679"/>
    </source>
</evidence>
<dbReference type="PANTHER" id="PTHR23342">
    <property type="entry name" value="N-ACETYLGLUTAMATE SYNTHASE"/>
    <property type="match status" value="1"/>
</dbReference>
<dbReference type="GO" id="GO:0042450">
    <property type="term" value="P:L-arginine biosynthetic process via ornithine"/>
    <property type="evidence" value="ECO:0007669"/>
    <property type="project" value="EnsemblFungi"/>
</dbReference>
<dbReference type="SUPFAM" id="SSF55347">
    <property type="entry name" value="Glyceraldehyde-3-phosphate dehydrogenase-like, C-terminal domain"/>
    <property type="match status" value="1"/>
</dbReference>
<dbReference type="Pfam" id="PF00696">
    <property type="entry name" value="AA_kinase"/>
    <property type="match status" value="1"/>
</dbReference>
<dbReference type="InterPro" id="IPR006855">
    <property type="entry name" value="Vertebrate-like_GNAT_dom"/>
</dbReference>
<evidence type="ECO:0000256" key="18">
    <source>
        <dbReference type="ARBA" id="ARBA00048141"/>
    </source>
</evidence>
<dbReference type="PROSITE" id="PS01224">
    <property type="entry name" value="ARGC"/>
    <property type="match status" value="1"/>
</dbReference>
<comment type="pathway">
    <text evidence="3 19">Amino-acid biosynthesis; L-arginine biosynthesis; N(2)-acetyl-L-ornithine from L-glutamate: step 3/4.</text>
</comment>
<comment type="similarity">
    <text evidence="4 19">In the N-terminal section; belongs to the acetylglutamate kinase family.</text>
</comment>
<keyword evidence="12 19" id="KW-0067">ATP-binding</keyword>
<evidence type="ECO:0000256" key="15">
    <source>
        <dbReference type="ARBA" id="ARBA00023002"/>
    </source>
</evidence>
<dbReference type="InterPro" id="IPR023013">
    <property type="entry name" value="AGPR_AS"/>
</dbReference>
<dbReference type="Proteomes" id="UP000034841">
    <property type="component" value="Unassembled WGS sequence"/>
</dbReference>
<dbReference type="GO" id="GO:0005524">
    <property type="term" value="F:ATP binding"/>
    <property type="evidence" value="ECO:0007669"/>
    <property type="project" value="UniProtKB-UniRule"/>
</dbReference>
<sequence>MLSSTAASASGSASRAMLLRGSTRLARAAQASLARRSPARASPSFASPSATMLRQLSTSAARLTSPAQDNMRDIVAQTLRGIGNRREGQQYLEYFTSVSSQKFAVIKVGGAILTEYLDDLCAALWLLYKLGLYPVVVHGAGPQLNRLLEEAGVEPQFEEGIRVTDGKTLGVARKLFLTESLRLTQALERHGVQARPITTALTADYLDKEKWKFVGKITAVDKNPIELAIEQGYLPIITSMAETTDGQILNVNADVAAAELARALEPLKVVYLSEKGGLYNGETNKKISAINLDEEYDHLMAQPWCRYGTRLKIKEIKELLDTLPRTSSVAIIHPQDLQKELFTDSGAGTLIRRGDKVHVATTIEQFETQFGGLEKLKSALVRDRLALDAEASVDRYISYLRENPFSAYFDEALNCLAIVIPPATEGSGATLSTLTMTKSAWLSNVSDNVFSAIKKANPNLAWTVSSEDENLTWFFEKADGHFNQNDALLFWYGLESDSSLKATLDNFKATGSSLTGASLSAPGVRDAARVNTMNSNLRMARPRQARSYSTFSRKPIYNATQIGVRTYVTNTNPNPPMGKKNASNDLPSRVALIGARGYTGQQLVDLINTHPNLDLRHVSSRELKGQELAGYTKKKVIYENLSAEDVYALEKAGQVDCWVMALPNGVCKPFVEAIDAATAEVSSSKPDHRSLIVDLSADYRFNNTWAYGLPELTPRQKIYTATRISNPGCYSTAAQLAIAPMVPYLSGAPSVFGVSGYSGAGTKPSPKNDTENLHDNMLPYSLTDHIHEREISAHIGASVAFSPHVASWFRGIQATIHIPLKAPMTSRDIRQIYQDRYAGEKLVKVVGEAPVVKNIMGKHGVEIGGFAVHSSGSHVVVCATIDNLNKGAATQCLQNMNLALGYAEYEGIPTM</sequence>
<dbReference type="InterPro" id="IPR036393">
    <property type="entry name" value="AceGlu_kinase-like_sf"/>
</dbReference>
<evidence type="ECO:0000256" key="3">
    <source>
        <dbReference type="ARBA" id="ARBA00004862"/>
    </source>
</evidence>
<dbReference type="PANTHER" id="PTHR23342:SF0">
    <property type="entry name" value="N-ACETYLGLUTAMATE SYNTHASE, MITOCHONDRIAL"/>
    <property type="match status" value="1"/>
</dbReference>
<evidence type="ECO:0000256" key="16">
    <source>
        <dbReference type="ARBA" id="ARBA00023128"/>
    </source>
</evidence>
<dbReference type="FunFam" id="3.40.1160.10:FF:000046">
    <property type="entry name" value="N-acetylglutamate kinase / N-acetylglutamate synthase"/>
    <property type="match status" value="1"/>
</dbReference>
<dbReference type="CDD" id="cd04252">
    <property type="entry name" value="AAK_NAGK-fArgBP"/>
    <property type="match status" value="1"/>
</dbReference>
<keyword evidence="14" id="KW-0809">Transit peptide</keyword>
<gene>
    <name evidence="22" type="primary">arg-6</name>
    <name evidence="22" type="ORF">CFO_g2850</name>
</gene>
<dbReference type="GO" id="GO:0051287">
    <property type="term" value="F:NAD binding"/>
    <property type="evidence" value="ECO:0007669"/>
    <property type="project" value="UniProtKB-UniRule"/>
</dbReference>
<dbReference type="Gene3D" id="3.40.630.30">
    <property type="match status" value="1"/>
</dbReference>
<dbReference type="InterPro" id="IPR000706">
    <property type="entry name" value="AGPR_type-1"/>
</dbReference>
<keyword evidence="11 19" id="KW-0418">Kinase</keyword>
<feature type="active site" evidence="20">
    <location>
        <position position="729"/>
    </location>
</feature>
<evidence type="ECO:0000256" key="2">
    <source>
        <dbReference type="ARBA" id="ARBA00004828"/>
    </source>
</evidence>
<dbReference type="SUPFAM" id="SSF51735">
    <property type="entry name" value="NAD(P)-binding Rossmann-fold domains"/>
    <property type="match status" value="1"/>
</dbReference>
<dbReference type="FunFam" id="3.30.360.10:FF:000019">
    <property type="entry name" value="Bifunctional acetylglutamate kinase/N-acetyl-gamma-glutamyl-phosphate reductase"/>
    <property type="match status" value="1"/>
</dbReference>
<dbReference type="GO" id="GO:0006355">
    <property type="term" value="P:regulation of DNA-templated transcription"/>
    <property type="evidence" value="ECO:0007669"/>
    <property type="project" value="EnsemblFungi"/>
</dbReference>
<evidence type="ECO:0000256" key="1">
    <source>
        <dbReference type="ARBA" id="ARBA00004173"/>
    </source>
</evidence>
<evidence type="ECO:0000256" key="13">
    <source>
        <dbReference type="ARBA" id="ARBA00022857"/>
    </source>
</evidence>
<keyword evidence="23" id="KW-1185">Reference proteome</keyword>
<evidence type="ECO:0000256" key="14">
    <source>
        <dbReference type="ARBA" id="ARBA00022946"/>
    </source>
</evidence>
<dbReference type="NCBIfam" id="TIGR00761">
    <property type="entry name" value="argB"/>
    <property type="match status" value="1"/>
</dbReference>
<dbReference type="Pfam" id="PF04768">
    <property type="entry name" value="NAT"/>
    <property type="match status" value="1"/>
</dbReference>
<dbReference type="InterPro" id="IPR004662">
    <property type="entry name" value="AcgluKinase_fam"/>
</dbReference>
<dbReference type="GO" id="GO:0003991">
    <property type="term" value="F:acetylglutamate kinase activity"/>
    <property type="evidence" value="ECO:0007669"/>
    <property type="project" value="UniProtKB-EC"/>
</dbReference>
<dbReference type="UniPathway" id="UPA00068">
    <property type="reaction ID" value="UER00107"/>
</dbReference>
<keyword evidence="10 19" id="KW-0547">Nucleotide-binding</keyword>
<keyword evidence="13 19" id="KW-0521">NADP</keyword>
<dbReference type="InterPro" id="IPR041734">
    <property type="entry name" value="NAGK-fArgBP"/>
</dbReference>
<organism evidence="22 23">
    <name type="scientific">Ceratocystis fimbriata f. sp. platani</name>
    <dbReference type="NCBI Taxonomy" id="88771"/>
    <lineage>
        <taxon>Eukaryota</taxon>
        <taxon>Fungi</taxon>
        <taxon>Dikarya</taxon>
        <taxon>Ascomycota</taxon>
        <taxon>Pezizomycotina</taxon>
        <taxon>Sordariomycetes</taxon>
        <taxon>Hypocreomycetidae</taxon>
        <taxon>Microascales</taxon>
        <taxon>Ceratocystidaceae</taxon>
        <taxon>Ceratocystis</taxon>
    </lineage>
</organism>